<feature type="transmembrane region" description="Helical" evidence="1">
    <location>
        <begin position="44"/>
        <end position="65"/>
    </location>
</feature>
<keyword evidence="1" id="KW-1133">Transmembrane helix</keyword>
<reference evidence="2 3" key="1">
    <citation type="submission" date="2020-02" db="EMBL/GenBank/DDBJ databases">
        <title>Genomic and physiological characterization of two novel Nitrospinaceae genera.</title>
        <authorList>
            <person name="Mueller A.J."/>
            <person name="Jung M.-Y."/>
            <person name="Strachan C.R."/>
            <person name="Herbold C.W."/>
            <person name="Kirkegaard R.H."/>
            <person name="Daims H."/>
        </authorList>
    </citation>
    <scope>NUCLEOTIDE SEQUENCE [LARGE SCALE GENOMIC DNA]</scope>
    <source>
        <strain evidence="2">EB</strain>
    </source>
</reference>
<accession>A0A7T0G0S3</accession>
<evidence type="ECO:0000256" key="1">
    <source>
        <dbReference type="SAM" id="Phobius"/>
    </source>
</evidence>
<keyword evidence="1" id="KW-0472">Membrane</keyword>
<gene>
    <name evidence="2" type="ORF">G3M70_10210</name>
</gene>
<proteinExistence type="predicted"/>
<dbReference type="AlphaFoldDB" id="A0A7T0G0S3"/>
<evidence type="ECO:0000313" key="3">
    <source>
        <dbReference type="Proteomes" id="UP000594688"/>
    </source>
</evidence>
<sequence>MTDVPSIENGRMKKYKQAAWMFTGMNLLYLVITFFVMPPVGLDPFYGVMFCLVAVVLSGGLSLLIARQGRKLAMSLALIYAGRIGVSVYTLIAGTAFPIVPWVLSTVVIAFYYLGRAAWDWP</sequence>
<feature type="transmembrane region" description="Helical" evidence="1">
    <location>
        <begin position="18"/>
        <end position="38"/>
    </location>
</feature>
<feature type="transmembrane region" description="Helical" evidence="1">
    <location>
        <begin position="99"/>
        <end position="119"/>
    </location>
</feature>
<protein>
    <submittedName>
        <fullName evidence="2">Uncharacterized protein</fullName>
    </submittedName>
</protein>
<dbReference type="EMBL" id="CP048685">
    <property type="protein sequence ID" value="QPJ62223.1"/>
    <property type="molecule type" value="Genomic_DNA"/>
</dbReference>
<evidence type="ECO:0000313" key="2">
    <source>
        <dbReference type="EMBL" id="QPJ62223.1"/>
    </source>
</evidence>
<dbReference type="Proteomes" id="UP000594688">
    <property type="component" value="Chromosome"/>
</dbReference>
<feature type="transmembrane region" description="Helical" evidence="1">
    <location>
        <begin position="72"/>
        <end position="93"/>
    </location>
</feature>
<organism evidence="2 3">
    <name type="scientific">Candidatus Nitronauta litoralis</name>
    <dbReference type="NCBI Taxonomy" id="2705533"/>
    <lineage>
        <taxon>Bacteria</taxon>
        <taxon>Pseudomonadati</taxon>
        <taxon>Nitrospinota/Tectimicrobiota group</taxon>
        <taxon>Nitrospinota</taxon>
        <taxon>Nitrospinia</taxon>
        <taxon>Nitrospinales</taxon>
        <taxon>Nitrospinaceae</taxon>
        <taxon>Candidatus Nitronauta</taxon>
    </lineage>
</organism>
<dbReference type="KEGG" id="nli:G3M70_10210"/>
<keyword evidence="1" id="KW-0812">Transmembrane</keyword>
<name>A0A7T0G0S3_9BACT</name>